<evidence type="ECO:0000313" key="2">
    <source>
        <dbReference type="EMBL" id="PNF43097.1"/>
    </source>
</evidence>
<dbReference type="InParanoid" id="A0A2J7RQJ3"/>
<feature type="transmembrane region" description="Helical" evidence="1">
    <location>
        <begin position="130"/>
        <end position="149"/>
    </location>
</feature>
<protein>
    <submittedName>
        <fullName evidence="2">Uncharacterized protein</fullName>
    </submittedName>
</protein>
<keyword evidence="1" id="KW-0812">Transmembrane</keyword>
<feature type="transmembrane region" description="Helical" evidence="1">
    <location>
        <begin position="75"/>
        <end position="93"/>
    </location>
</feature>
<keyword evidence="1" id="KW-1133">Transmembrane helix</keyword>
<gene>
    <name evidence="2" type="ORF">B7P43_G02301</name>
</gene>
<reference evidence="2 3" key="1">
    <citation type="submission" date="2017-12" db="EMBL/GenBank/DDBJ databases">
        <title>Hemimetabolous genomes reveal molecular basis of termite eusociality.</title>
        <authorList>
            <person name="Harrison M.C."/>
            <person name="Jongepier E."/>
            <person name="Robertson H.M."/>
            <person name="Arning N."/>
            <person name="Bitard-Feildel T."/>
            <person name="Chao H."/>
            <person name="Childers C.P."/>
            <person name="Dinh H."/>
            <person name="Doddapaneni H."/>
            <person name="Dugan S."/>
            <person name="Gowin J."/>
            <person name="Greiner C."/>
            <person name="Han Y."/>
            <person name="Hu H."/>
            <person name="Hughes D.S.T."/>
            <person name="Huylmans A.-K."/>
            <person name="Kemena C."/>
            <person name="Kremer L.P.M."/>
            <person name="Lee S.L."/>
            <person name="Lopez-Ezquerra A."/>
            <person name="Mallet L."/>
            <person name="Monroy-Kuhn J.M."/>
            <person name="Moser A."/>
            <person name="Murali S.C."/>
            <person name="Muzny D.M."/>
            <person name="Otani S."/>
            <person name="Piulachs M.-D."/>
            <person name="Poelchau M."/>
            <person name="Qu J."/>
            <person name="Schaub F."/>
            <person name="Wada-Katsumata A."/>
            <person name="Worley K.C."/>
            <person name="Xie Q."/>
            <person name="Ylla G."/>
            <person name="Poulsen M."/>
            <person name="Gibbs R.A."/>
            <person name="Schal C."/>
            <person name="Richards S."/>
            <person name="Belles X."/>
            <person name="Korb J."/>
            <person name="Bornberg-Bauer E."/>
        </authorList>
    </citation>
    <scope>NUCLEOTIDE SEQUENCE [LARGE SCALE GENOMIC DNA]</scope>
    <source>
        <tissue evidence="2">Whole body</tissue>
    </source>
</reference>
<comment type="caution">
    <text evidence="2">The sequence shown here is derived from an EMBL/GenBank/DDBJ whole genome shotgun (WGS) entry which is preliminary data.</text>
</comment>
<accession>A0A2J7RQJ3</accession>
<dbReference type="EMBL" id="NEVH01001336">
    <property type="protein sequence ID" value="PNF43097.1"/>
    <property type="molecule type" value="Genomic_DNA"/>
</dbReference>
<proteinExistence type="predicted"/>
<feature type="non-terminal residue" evidence="2">
    <location>
        <position position="1"/>
    </location>
</feature>
<evidence type="ECO:0000313" key="3">
    <source>
        <dbReference type="Proteomes" id="UP000235965"/>
    </source>
</evidence>
<sequence length="162" mass="18573">RRFITVFTRALHWSLSRAKAIQSTPPHPISIRSILILSTHLRLGLPSGLLPSLFPTNILYAFLLSPIRATCPAHLILLYMIILTMLGEEYSFLQPPVTSSLFGPNILLNTLFSNTLSLCSSLNVRDQVSHPYRTTGKIIVLYILIFMFLDSRREDRRFYPEW</sequence>
<dbReference type="AlphaFoldDB" id="A0A2J7RQJ3"/>
<evidence type="ECO:0000256" key="1">
    <source>
        <dbReference type="SAM" id="Phobius"/>
    </source>
</evidence>
<name>A0A2J7RQJ3_9NEOP</name>
<keyword evidence="1" id="KW-0472">Membrane</keyword>
<organism evidence="2 3">
    <name type="scientific">Cryptotermes secundus</name>
    <dbReference type="NCBI Taxonomy" id="105785"/>
    <lineage>
        <taxon>Eukaryota</taxon>
        <taxon>Metazoa</taxon>
        <taxon>Ecdysozoa</taxon>
        <taxon>Arthropoda</taxon>
        <taxon>Hexapoda</taxon>
        <taxon>Insecta</taxon>
        <taxon>Pterygota</taxon>
        <taxon>Neoptera</taxon>
        <taxon>Polyneoptera</taxon>
        <taxon>Dictyoptera</taxon>
        <taxon>Blattodea</taxon>
        <taxon>Blattoidea</taxon>
        <taxon>Termitoidae</taxon>
        <taxon>Kalotermitidae</taxon>
        <taxon>Cryptotermitinae</taxon>
        <taxon>Cryptotermes</taxon>
    </lineage>
</organism>
<keyword evidence="3" id="KW-1185">Reference proteome</keyword>
<dbReference type="Proteomes" id="UP000235965">
    <property type="component" value="Unassembled WGS sequence"/>
</dbReference>